<feature type="domain" description="Siroheme decarboxylase NirL-like HTH" evidence="7">
    <location>
        <begin position="20"/>
        <end position="64"/>
    </location>
</feature>
<dbReference type="InterPro" id="IPR053953">
    <property type="entry name" value="NirdL-like_HTH"/>
</dbReference>
<evidence type="ECO:0000256" key="5">
    <source>
        <dbReference type="ARBA" id="ARBA00048470"/>
    </source>
</evidence>
<evidence type="ECO:0000256" key="1">
    <source>
        <dbReference type="ARBA" id="ARBA00023239"/>
    </source>
</evidence>
<keyword evidence="1" id="KW-0456">Lyase</keyword>
<evidence type="ECO:0000256" key="4">
    <source>
        <dbReference type="ARBA" id="ARBA00023471"/>
    </source>
</evidence>
<dbReference type="Pfam" id="PF22451">
    <property type="entry name" value="NirdL-like_HTH"/>
    <property type="match status" value="1"/>
</dbReference>
<proteinExistence type="inferred from homology"/>
<dbReference type="PANTHER" id="PTHR43413">
    <property type="entry name" value="TRANSCRIPTIONAL REGULATOR, ASNC FAMILY"/>
    <property type="match status" value="1"/>
</dbReference>
<dbReference type="EMBL" id="FOSK01000015">
    <property type="protein sequence ID" value="SFL05443.1"/>
    <property type="molecule type" value="Genomic_DNA"/>
</dbReference>
<evidence type="ECO:0000256" key="3">
    <source>
        <dbReference type="ARBA" id="ARBA00023457"/>
    </source>
</evidence>
<evidence type="ECO:0000313" key="8">
    <source>
        <dbReference type="EMBL" id="SFL05443.1"/>
    </source>
</evidence>
<name>A0A1I4EJQ4_9HYPH</name>
<comment type="pathway">
    <text evidence="2">Porphyrin-containing compound metabolism.</text>
</comment>
<gene>
    <name evidence="8" type="ORF">SAMN04488518_11582</name>
</gene>
<dbReference type="Gene3D" id="3.30.70.3460">
    <property type="match status" value="1"/>
</dbReference>
<comment type="catalytic activity">
    <reaction evidence="5">
        <text>siroheme + 2 H(+) = 12,18-didecarboxysiroheme + 2 CO2</text>
        <dbReference type="Rhea" id="RHEA:19093"/>
        <dbReference type="ChEBI" id="CHEBI:15378"/>
        <dbReference type="ChEBI" id="CHEBI:16526"/>
        <dbReference type="ChEBI" id="CHEBI:60052"/>
        <dbReference type="ChEBI" id="CHEBI:140497"/>
        <dbReference type="EC" id="4.1.1.111"/>
    </reaction>
</comment>
<dbReference type="InterPro" id="IPR040523">
    <property type="entry name" value="AsnC_trans_reg2"/>
</dbReference>
<dbReference type="Pfam" id="PF17805">
    <property type="entry name" value="AsnC_trans_reg2"/>
    <property type="match status" value="1"/>
</dbReference>
<accession>A0A1I4EJQ4</accession>
<keyword evidence="9" id="KW-1185">Reference proteome</keyword>
<protein>
    <recommendedName>
        <fullName evidence="4">siroheme decarboxylase</fullName>
        <ecNumber evidence="4">4.1.1.111</ecNumber>
    </recommendedName>
</protein>
<comment type="similarity">
    <text evidence="3">Belongs to the Ahb/Nir family.</text>
</comment>
<dbReference type="InterPro" id="IPR050684">
    <property type="entry name" value="HTH-Siroheme_Decarb"/>
</dbReference>
<dbReference type="EC" id="4.1.1.111" evidence="4"/>
<feature type="domain" description="Siroheme decarboxylase AsnC-like ligand binding" evidence="6">
    <location>
        <begin position="82"/>
        <end position="154"/>
    </location>
</feature>
<sequence>MSTDIAHLNEPAKVHLDDLDRKLINRLQDGLPVVSKPYAAVAEELSIAEDLLLERLQWLLKTRILTRFGPMFDIAQMGGAFCLCAMAVPEERYDEVTEQVNSLEEVAHNYARDHELNMWFVLATETPEEIESCGKRIEELTGIPVRLFPKEREFFIEFKVPV</sequence>
<dbReference type="RefSeq" id="WP_159437990.1">
    <property type="nucleotide sequence ID" value="NZ_FOSK01000015.1"/>
</dbReference>
<comment type="caution">
    <text evidence="8">The sequence shown here is derived from an EMBL/GenBank/DDBJ whole genome shotgun (WGS) entry which is preliminary data.</text>
</comment>
<dbReference type="InterPro" id="IPR036388">
    <property type="entry name" value="WH-like_DNA-bd_sf"/>
</dbReference>
<dbReference type="PANTHER" id="PTHR43413:SF1">
    <property type="entry name" value="SIROHEME DECARBOXYLASE NIRL SUBUNIT"/>
    <property type="match status" value="1"/>
</dbReference>
<evidence type="ECO:0000259" key="7">
    <source>
        <dbReference type="Pfam" id="PF22451"/>
    </source>
</evidence>
<dbReference type="Proteomes" id="UP000199598">
    <property type="component" value="Unassembled WGS sequence"/>
</dbReference>
<dbReference type="Gene3D" id="1.10.10.10">
    <property type="entry name" value="Winged helix-like DNA-binding domain superfamily/Winged helix DNA-binding domain"/>
    <property type="match status" value="1"/>
</dbReference>
<evidence type="ECO:0000259" key="6">
    <source>
        <dbReference type="Pfam" id="PF17805"/>
    </source>
</evidence>
<reference evidence="8 9" key="1">
    <citation type="submission" date="2016-10" db="EMBL/GenBank/DDBJ databases">
        <authorList>
            <person name="Varghese N."/>
            <person name="Submissions S."/>
        </authorList>
    </citation>
    <scope>NUCLEOTIDE SEQUENCE [LARGE SCALE GENOMIC DNA]</scope>
    <source>
        <strain evidence="8 9">DSM 16392</strain>
    </source>
</reference>
<evidence type="ECO:0000313" key="9">
    <source>
        <dbReference type="Proteomes" id="UP000199598"/>
    </source>
</evidence>
<evidence type="ECO:0000256" key="2">
    <source>
        <dbReference type="ARBA" id="ARBA00023444"/>
    </source>
</evidence>
<organism evidence="8 9">
    <name type="scientific">Pseudovibrio ascidiaceicola</name>
    <dbReference type="NCBI Taxonomy" id="285279"/>
    <lineage>
        <taxon>Bacteria</taxon>
        <taxon>Pseudomonadati</taxon>
        <taxon>Pseudomonadota</taxon>
        <taxon>Alphaproteobacteria</taxon>
        <taxon>Hyphomicrobiales</taxon>
        <taxon>Stappiaceae</taxon>
        <taxon>Pseudovibrio</taxon>
    </lineage>
</organism>